<evidence type="ECO:0000259" key="2">
    <source>
        <dbReference type="PROSITE" id="PS51459"/>
    </source>
</evidence>
<feature type="compositionally biased region" description="Low complexity" evidence="1">
    <location>
        <begin position="1"/>
        <end position="17"/>
    </location>
</feature>
<gene>
    <name evidence="3" type="ORF">FRZ32_14160</name>
</gene>
<dbReference type="RefSeq" id="WP_147044114.1">
    <property type="nucleotide sequence ID" value="NZ_BAABIR010000001.1"/>
</dbReference>
<proteinExistence type="predicted"/>
<dbReference type="Gene3D" id="1.10.3290.10">
    <property type="entry name" value="Fido-like domain"/>
    <property type="match status" value="1"/>
</dbReference>
<dbReference type="OrthoDB" id="9813719at2"/>
<evidence type="ECO:0000313" key="3">
    <source>
        <dbReference type="EMBL" id="TXC64691.1"/>
    </source>
</evidence>
<sequence length="309" mass="33420">MSARWPPARRAPQAKRAVNADAQGVFQAPRDRSVSLTEWISYPSTAPLSPLIVSAKALELSASEALASSAASLQQLADRLSSALSDPRDYPGLVDELAPFFDDRDAPEPRTLFPKTREEFAAYARMVNRLPPLAGTSETEFAELLARVHARLGEGANGFRTSPISMMIRSDAGGDKIAFPHHRHCRPLVARLHRFLADHIATHPGLCATVAYGAIMHAHPFTDGNGRTGRTMFNLVLAAGTGTRHFVPIHLIAALQRGSFIIKLRRALYGGDWGGPQAFFRDAARLSATLQRISSAEQVLAQDADAGLG</sequence>
<feature type="domain" description="Fido" evidence="2">
    <location>
        <begin position="140"/>
        <end position="282"/>
    </location>
</feature>
<dbReference type="Pfam" id="PF02661">
    <property type="entry name" value="Fic"/>
    <property type="match status" value="1"/>
</dbReference>
<keyword evidence="4" id="KW-1185">Reference proteome</keyword>
<organism evidence="3 4">
    <name type="scientific">Allosphingosinicella ginsenosidimutans</name>
    <dbReference type="NCBI Taxonomy" id="1176539"/>
    <lineage>
        <taxon>Bacteria</taxon>
        <taxon>Pseudomonadati</taxon>
        <taxon>Pseudomonadota</taxon>
        <taxon>Alphaproteobacteria</taxon>
        <taxon>Sphingomonadales</taxon>
        <taxon>Sphingomonadaceae</taxon>
        <taxon>Allosphingosinicella</taxon>
    </lineage>
</organism>
<feature type="region of interest" description="Disordered" evidence="1">
    <location>
        <begin position="1"/>
        <end position="24"/>
    </location>
</feature>
<comment type="caution">
    <text evidence="3">The sequence shown here is derived from an EMBL/GenBank/DDBJ whole genome shotgun (WGS) entry which is preliminary data.</text>
</comment>
<dbReference type="PROSITE" id="PS51459">
    <property type="entry name" value="FIDO"/>
    <property type="match status" value="1"/>
</dbReference>
<dbReference type="AlphaFoldDB" id="A0A5C6TXT8"/>
<dbReference type="EMBL" id="VOQQ01000001">
    <property type="protein sequence ID" value="TXC64691.1"/>
    <property type="molecule type" value="Genomic_DNA"/>
</dbReference>
<dbReference type="Proteomes" id="UP000321249">
    <property type="component" value="Unassembled WGS sequence"/>
</dbReference>
<dbReference type="InterPro" id="IPR003812">
    <property type="entry name" value="Fido"/>
</dbReference>
<dbReference type="InterPro" id="IPR036597">
    <property type="entry name" value="Fido-like_dom_sf"/>
</dbReference>
<evidence type="ECO:0000256" key="1">
    <source>
        <dbReference type="SAM" id="MobiDB-lite"/>
    </source>
</evidence>
<dbReference type="SUPFAM" id="SSF140931">
    <property type="entry name" value="Fic-like"/>
    <property type="match status" value="1"/>
</dbReference>
<name>A0A5C6TXT8_9SPHN</name>
<accession>A0A5C6TXT8</accession>
<evidence type="ECO:0000313" key="4">
    <source>
        <dbReference type="Proteomes" id="UP000321249"/>
    </source>
</evidence>
<reference evidence="3 4" key="1">
    <citation type="journal article" date="2015" name="J. Microbiol.">
        <title>Sphingosinicella ginsenosidimutans sp. nov., with ginsenoside converting activity.</title>
        <authorList>
            <person name="Kim J.K."/>
            <person name="Kang M.S."/>
            <person name="Park S.C."/>
            <person name="Kim K.M."/>
            <person name="Choi K."/>
            <person name="Yoon M.H."/>
            <person name="Im W.T."/>
        </authorList>
    </citation>
    <scope>NUCLEOTIDE SEQUENCE [LARGE SCALE GENOMIC DNA]</scope>
    <source>
        <strain evidence="3 4">BS-11</strain>
    </source>
</reference>
<protein>
    <recommendedName>
        <fullName evidence="2">Fido domain-containing protein</fullName>
    </recommendedName>
</protein>